<evidence type="ECO:0000313" key="3">
    <source>
        <dbReference type="Proteomes" id="UP001152888"/>
    </source>
</evidence>
<dbReference type="InterPro" id="IPR052709">
    <property type="entry name" value="Transposase-MT_Hybrid"/>
</dbReference>
<dbReference type="InterPro" id="IPR036397">
    <property type="entry name" value="RNaseH_sf"/>
</dbReference>
<accession>A0A9P0JW22</accession>
<gene>
    <name evidence="2" type="ORF">ACAOBT_LOCUS4275</name>
</gene>
<evidence type="ECO:0000256" key="1">
    <source>
        <dbReference type="SAM" id="MobiDB-lite"/>
    </source>
</evidence>
<feature type="region of interest" description="Disordered" evidence="1">
    <location>
        <begin position="1"/>
        <end position="20"/>
    </location>
</feature>
<dbReference type="AlphaFoldDB" id="A0A9P0JW22"/>
<sequence length="108" mass="12784">MLTKGVRLHHDNARPHTSRQTTTLIEEFRWETVTQPPYNPDVAASDFHLFPKLKEHLGGTQFQDDQEVQEAVLDFLRGQAVEFFDSGFKKWLYRQQKYIERNGDYVEN</sequence>
<reference evidence="2" key="1">
    <citation type="submission" date="2022-03" db="EMBL/GenBank/DDBJ databases">
        <authorList>
            <person name="Sayadi A."/>
        </authorList>
    </citation>
    <scope>NUCLEOTIDE SEQUENCE</scope>
</reference>
<evidence type="ECO:0000313" key="2">
    <source>
        <dbReference type="EMBL" id="CAH1961654.1"/>
    </source>
</evidence>
<keyword evidence="3" id="KW-1185">Reference proteome</keyword>
<proteinExistence type="predicted"/>
<dbReference type="EMBL" id="CAKOFQ010006696">
    <property type="protein sequence ID" value="CAH1961654.1"/>
    <property type="molecule type" value="Genomic_DNA"/>
</dbReference>
<name>A0A9P0JW22_ACAOB</name>
<protein>
    <recommendedName>
        <fullName evidence="4">Transposase</fullName>
    </recommendedName>
</protein>
<dbReference type="GO" id="GO:0003676">
    <property type="term" value="F:nucleic acid binding"/>
    <property type="evidence" value="ECO:0007669"/>
    <property type="project" value="InterPro"/>
</dbReference>
<dbReference type="PANTHER" id="PTHR46060">
    <property type="entry name" value="MARINER MOS1 TRANSPOSASE-LIKE PROTEIN"/>
    <property type="match status" value="1"/>
</dbReference>
<dbReference type="PANTHER" id="PTHR46060:SF1">
    <property type="entry name" value="MARINER MOS1 TRANSPOSASE-LIKE PROTEIN"/>
    <property type="match status" value="1"/>
</dbReference>
<organism evidence="2 3">
    <name type="scientific">Acanthoscelides obtectus</name>
    <name type="common">Bean weevil</name>
    <name type="synonym">Bruchus obtectus</name>
    <dbReference type="NCBI Taxonomy" id="200917"/>
    <lineage>
        <taxon>Eukaryota</taxon>
        <taxon>Metazoa</taxon>
        <taxon>Ecdysozoa</taxon>
        <taxon>Arthropoda</taxon>
        <taxon>Hexapoda</taxon>
        <taxon>Insecta</taxon>
        <taxon>Pterygota</taxon>
        <taxon>Neoptera</taxon>
        <taxon>Endopterygota</taxon>
        <taxon>Coleoptera</taxon>
        <taxon>Polyphaga</taxon>
        <taxon>Cucujiformia</taxon>
        <taxon>Chrysomeloidea</taxon>
        <taxon>Chrysomelidae</taxon>
        <taxon>Bruchinae</taxon>
        <taxon>Bruchini</taxon>
        <taxon>Acanthoscelides</taxon>
    </lineage>
</organism>
<comment type="caution">
    <text evidence="2">The sequence shown here is derived from an EMBL/GenBank/DDBJ whole genome shotgun (WGS) entry which is preliminary data.</text>
</comment>
<dbReference type="OrthoDB" id="6753549at2759"/>
<dbReference type="Gene3D" id="3.30.420.10">
    <property type="entry name" value="Ribonuclease H-like superfamily/Ribonuclease H"/>
    <property type="match status" value="1"/>
</dbReference>
<dbReference type="Proteomes" id="UP001152888">
    <property type="component" value="Unassembled WGS sequence"/>
</dbReference>
<evidence type="ECO:0008006" key="4">
    <source>
        <dbReference type="Google" id="ProtNLM"/>
    </source>
</evidence>